<dbReference type="KEGG" id="phr:C6569_03005"/>
<organism evidence="2 3">
    <name type="scientific">Phreatobacter cathodiphilus</name>
    <dbReference type="NCBI Taxonomy" id="1868589"/>
    <lineage>
        <taxon>Bacteria</taxon>
        <taxon>Pseudomonadati</taxon>
        <taxon>Pseudomonadota</taxon>
        <taxon>Alphaproteobacteria</taxon>
        <taxon>Hyphomicrobiales</taxon>
        <taxon>Phreatobacteraceae</taxon>
        <taxon>Phreatobacter</taxon>
    </lineage>
</organism>
<feature type="region of interest" description="Disordered" evidence="1">
    <location>
        <begin position="57"/>
        <end position="94"/>
    </location>
</feature>
<accession>A0A2S0N837</accession>
<evidence type="ECO:0000313" key="2">
    <source>
        <dbReference type="EMBL" id="AVO44113.1"/>
    </source>
</evidence>
<gene>
    <name evidence="2" type="ORF">C6569_03005</name>
</gene>
<evidence type="ECO:0000256" key="1">
    <source>
        <dbReference type="SAM" id="MobiDB-lite"/>
    </source>
</evidence>
<dbReference type="RefSeq" id="WP_106747443.1">
    <property type="nucleotide sequence ID" value="NZ_CP027668.1"/>
</dbReference>
<dbReference type="EMBL" id="CP027668">
    <property type="protein sequence ID" value="AVO44113.1"/>
    <property type="molecule type" value="Genomic_DNA"/>
</dbReference>
<sequence length="94" mass="10032">MATAAPERQFSPGDWVQVRSGGAPMELVGYEENGDVLCRLGERTFAMPELLLRALGEKPRRRGRKPGISPAKLTADSTPAAEPAGAEGEARAKQ</sequence>
<protein>
    <recommendedName>
        <fullName evidence="4">DUF2158 domain-containing protein</fullName>
    </recommendedName>
</protein>
<dbReference type="Proteomes" id="UP000237889">
    <property type="component" value="Chromosome"/>
</dbReference>
<reference evidence="2 3" key="1">
    <citation type="submission" date="2018-03" db="EMBL/GenBank/DDBJ databases">
        <title>Genome sequencing of Phreatobacter sp.</title>
        <authorList>
            <person name="Kim S.-J."/>
            <person name="Heo J."/>
            <person name="Kwon S.-W."/>
        </authorList>
    </citation>
    <scope>NUCLEOTIDE SEQUENCE [LARGE SCALE GENOMIC DNA]</scope>
    <source>
        <strain evidence="2 3">S-12</strain>
    </source>
</reference>
<proteinExistence type="predicted"/>
<keyword evidence="3" id="KW-1185">Reference proteome</keyword>
<evidence type="ECO:0008006" key="4">
    <source>
        <dbReference type="Google" id="ProtNLM"/>
    </source>
</evidence>
<name>A0A2S0N837_9HYPH</name>
<evidence type="ECO:0000313" key="3">
    <source>
        <dbReference type="Proteomes" id="UP000237889"/>
    </source>
</evidence>
<dbReference type="AlphaFoldDB" id="A0A2S0N837"/>